<accession>A0AAW0QRS9</accession>
<protein>
    <submittedName>
        <fullName evidence="1">Uncharacterized protein</fullName>
    </submittedName>
</protein>
<keyword evidence="2" id="KW-1185">Reference proteome</keyword>
<dbReference type="EMBL" id="JAQQWP010000009">
    <property type="protein sequence ID" value="KAK8101929.1"/>
    <property type="molecule type" value="Genomic_DNA"/>
</dbReference>
<sequence>MFRKVPFEYSLTTVGISLLLPASEDEHPRVVLPCYPEGQPQQLVSLALQRLPSGAYGVTEMAPMLVDHRRWYQWRRRRLEIITESQTSTQTPREEQDEDVRKLEQRIRELCPQALQEIWVRNLCPGFHIFDLEKPGNPQKQFFAMSDLLPMNRLSPTYRFGNLGFGLVDVKKTNTTLL</sequence>
<gene>
    <name evidence="1" type="ORF">PG999_012303</name>
</gene>
<proteinExistence type="predicted"/>
<evidence type="ECO:0000313" key="1">
    <source>
        <dbReference type="EMBL" id="KAK8101929.1"/>
    </source>
</evidence>
<organism evidence="1 2">
    <name type="scientific">Apiospora kogelbergensis</name>
    <dbReference type="NCBI Taxonomy" id="1337665"/>
    <lineage>
        <taxon>Eukaryota</taxon>
        <taxon>Fungi</taxon>
        <taxon>Dikarya</taxon>
        <taxon>Ascomycota</taxon>
        <taxon>Pezizomycotina</taxon>
        <taxon>Sordariomycetes</taxon>
        <taxon>Xylariomycetidae</taxon>
        <taxon>Amphisphaeriales</taxon>
        <taxon>Apiosporaceae</taxon>
        <taxon>Apiospora</taxon>
    </lineage>
</organism>
<comment type="caution">
    <text evidence="1">The sequence shown here is derived from an EMBL/GenBank/DDBJ whole genome shotgun (WGS) entry which is preliminary data.</text>
</comment>
<evidence type="ECO:0000313" key="2">
    <source>
        <dbReference type="Proteomes" id="UP001392437"/>
    </source>
</evidence>
<name>A0AAW0QRS9_9PEZI</name>
<reference evidence="1 2" key="1">
    <citation type="submission" date="2023-01" db="EMBL/GenBank/DDBJ databases">
        <title>Analysis of 21 Apiospora genomes using comparative genomics revels a genus with tremendous synthesis potential of carbohydrate active enzymes and secondary metabolites.</title>
        <authorList>
            <person name="Sorensen T."/>
        </authorList>
    </citation>
    <scope>NUCLEOTIDE SEQUENCE [LARGE SCALE GENOMIC DNA]</scope>
    <source>
        <strain evidence="1 2">CBS 117206</strain>
    </source>
</reference>
<dbReference type="AlphaFoldDB" id="A0AAW0QRS9"/>
<dbReference type="Proteomes" id="UP001392437">
    <property type="component" value="Unassembled WGS sequence"/>
</dbReference>